<keyword evidence="2" id="KW-0808">Transferase</keyword>
<sequence length="257" mass="28743">MKKLYSAILASTLVLGLSATSAVAHEHADHTTEDKIKAAMQADIRSDAEKERDRNRRPVETLAFFGLEHDMKIVELLPGGGWYTKLLVPTVAEHGEYYAAIGTGTVKRTLGGEPGFESMNIVAEDAELWREDGSRFYSMKLNSLGVSDVDMVLTFRNYHNFAEDGRAAMNKAAFEALKSGGIYAVVDHTARHMEPLNDSNRRRFDPVKAILEIQAAGFVLVDYSPIHYREDDELEYEVGTKSVRGNSDRWTLKFVKP</sequence>
<dbReference type="InterPro" id="IPR016980">
    <property type="entry name" value="S-AdoMet-dep_MeTrfase_Alr7345"/>
</dbReference>
<dbReference type="GO" id="GO:0032259">
    <property type="term" value="P:methylation"/>
    <property type="evidence" value="ECO:0007669"/>
    <property type="project" value="UniProtKB-KW"/>
</dbReference>
<dbReference type="InterPro" id="IPR029063">
    <property type="entry name" value="SAM-dependent_MTases_sf"/>
</dbReference>
<evidence type="ECO:0000313" key="2">
    <source>
        <dbReference type="EMBL" id="MDM7861993.1"/>
    </source>
</evidence>
<dbReference type="SUPFAM" id="SSF53335">
    <property type="entry name" value="S-adenosyl-L-methionine-dependent methyltransferases"/>
    <property type="match status" value="1"/>
</dbReference>
<dbReference type="EMBL" id="JAUCBP010000013">
    <property type="protein sequence ID" value="MDM7861993.1"/>
    <property type="molecule type" value="Genomic_DNA"/>
</dbReference>
<proteinExistence type="predicted"/>
<dbReference type="PIRSF" id="PIRSF031679">
    <property type="entry name" value="Mtase_Alr7345_prd"/>
    <property type="match status" value="1"/>
</dbReference>
<dbReference type="Gene3D" id="3.40.50.150">
    <property type="entry name" value="Vaccinia Virus protein VP39"/>
    <property type="match status" value="1"/>
</dbReference>
<organism evidence="2 3">
    <name type="scientific">Alteromonas arenosi</name>
    <dbReference type="NCBI Taxonomy" id="3055817"/>
    <lineage>
        <taxon>Bacteria</taxon>
        <taxon>Pseudomonadati</taxon>
        <taxon>Pseudomonadota</taxon>
        <taxon>Gammaproteobacteria</taxon>
        <taxon>Alteromonadales</taxon>
        <taxon>Alteromonadaceae</taxon>
        <taxon>Alteromonas/Salinimonas group</taxon>
        <taxon>Alteromonas</taxon>
    </lineage>
</organism>
<evidence type="ECO:0000256" key="1">
    <source>
        <dbReference type="SAM" id="SignalP"/>
    </source>
</evidence>
<feature type="signal peptide" evidence="1">
    <location>
        <begin position="1"/>
        <end position="24"/>
    </location>
</feature>
<evidence type="ECO:0000313" key="3">
    <source>
        <dbReference type="Proteomes" id="UP001234343"/>
    </source>
</evidence>
<keyword evidence="1" id="KW-0732">Signal</keyword>
<comment type="caution">
    <text evidence="2">The sequence shown here is derived from an EMBL/GenBank/DDBJ whole genome shotgun (WGS) entry which is preliminary data.</text>
</comment>
<accession>A0ABT7T0P5</accession>
<keyword evidence="2" id="KW-0489">Methyltransferase</keyword>
<reference evidence="2 3" key="1">
    <citation type="submission" date="2023-06" db="EMBL/GenBank/DDBJ databases">
        <title>Alteromonas sp. ASW11-36 isolated from intertidal sand.</title>
        <authorList>
            <person name="Li Y."/>
        </authorList>
    </citation>
    <scope>NUCLEOTIDE SEQUENCE [LARGE SCALE GENOMIC DNA]</scope>
    <source>
        <strain evidence="2 3">ASW11-36</strain>
    </source>
</reference>
<dbReference type="Proteomes" id="UP001234343">
    <property type="component" value="Unassembled WGS sequence"/>
</dbReference>
<protein>
    <submittedName>
        <fullName evidence="2">Methyltransferase</fullName>
    </submittedName>
</protein>
<dbReference type="GO" id="GO:0008168">
    <property type="term" value="F:methyltransferase activity"/>
    <property type="evidence" value="ECO:0007669"/>
    <property type="project" value="UniProtKB-KW"/>
</dbReference>
<name>A0ABT7T0P5_9ALTE</name>
<keyword evidence="3" id="KW-1185">Reference proteome</keyword>
<feature type="chain" id="PRO_5046548724" evidence="1">
    <location>
        <begin position="25"/>
        <end position="257"/>
    </location>
</feature>
<dbReference type="RefSeq" id="WP_289366733.1">
    <property type="nucleotide sequence ID" value="NZ_JAUCBP010000013.1"/>
</dbReference>
<gene>
    <name evidence="2" type="ORF">QTP81_15425</name>
</gene>